<dbReference type="RefSeq" id="WP_038698138.1">
    <property type="nucleotide sequence ID" value="NZ_CP009286.1"/>
</dbReference>
<keyword evidence="2" id="KW-1185">Reference proteome</keyword>
<dbReference type="Proteomes" id="UP000029507">
    <property type="component" value="Chromosome"/>
</dbReference>
<dbReference type="HOGENOM" id="CLU_185024_1_0_9"/>
<dbReference type="AlphaFoldDB" id="A0A089LWD9"/>
<organism evidence="1 2">
    <name type="scientific">Paenibacillus stellifer</name>
    <dbReference type="NCBI Taxonomy" id="169760"/>
    <lineage>
        <taxon>Bacteria</taxon>
        <taxon>Bacillati</taxon>
        <taxon>Bacillota</taxon>
        <taxon>Bacilli</taxon>
        <taxon>Bacillales</taxon>
        <taxon>Paenibacillaceae</taxon>
        <taxon>Paenibacillus</taxon>
    </lineage>
</organism>
<dbReference type="STRING" id="169760.PSTEL_21060"/>
<proteinExistence type="predicted"/>
<sequence length="82" mass="9754">MQWQQVRELFPDQFVLLSIIDFHEEDDKKVITDVAPIRAVAEKDANREFFNAEAGRLVYHTSNEECIVHLRRDPLMRVRRNS</sequence>
<dbReference type="OrthoDB" id="5770817at2"/>
<evidence type="ECO:0000313" key="2">
    <source>
        <dbReference type="Proteomes" id="UP000029507"/>
    </source>
</evidence>
<accession>A0A089LWD9</accession>
<reference evidence="1 2" key="1">
    <citation type="submission" date="2014-08" db="EMBL/GenBank/DDBJ databases">
        <title>Comparative genomics of the Paenibacillus odorifer group.</title>
        <authorList>
            <person name="den Bakker H.C."/>
            <person name="Tsai Y.-C."/>
            <person name="Martin N."/>
            <person name="Korlach J."/>
            <person name="Wiedmann M."/>
        </authorList>
    </citation>
    <scope>NUCLEOTIDE SEQUENCE [LARGE SCALE GENOMIC DNA]</scope>
    <source>
        <strain evidence="1 2">DSM 14472</strain>
    </source>
</reference>
<evidence type="ECO:0000313" key="1">
    <source>
        <dbReference type="EMBL" id="AIQ65237.1"/>
    </source>
</evidence>
<dbReference type="KEGG" id="pste:PSTEL_21060"/>
<protein>
    <submittedName>
        <fullName evidence="1">Uncharacterized protein</fullName>
    </submittedName>
</protein>
<dbReference type="EMBL" id="CP009286">
    <property type="protein sequence ID" value="AIQ65237.1"/>
    <property type="molecule type" value="Genomic_DNA"/>
</dbReference>
<gene>
    <name evidence="1" type="ORF">PSTEL_21060</name>
</gene>
<name>A0A089LWD9_9BACL</name>